<feature type="domain" description="Immunoglobulin" evidence="2">
    <location>
        <begin position="328"/>
        <end position="438"/>
    </location>
</feature>
<comment type="caution">
    <text evidence="3">The sequence shown here is derived from an EMBL/GenBank/DDBJ whole genome shotgun (WGS) entry which is preliminary data.</text>
</comment>
<keyword evidence="4" id="KW-1185">Reference proteome</keyword>
<dbReference type="Proteomes" id="UP001374579">
    <property type="component" value="Unassembled WGS sequence"/>
</dbReference>
<feature type="domain" description="Immunoglobulin" evidence="2">
    <location>
        <begin position="209"/>
        <end position="320"/>
    </location>
</feature>
<reference evidence="3 4" key="1">
    <citation type="submission" date="2024-02" db="EMBL/GenBank/DDBJ databases">
        <title>Chromosome-scale genome assembly of the rough periwinkle Littorina saxatilis.</title>
        <authorList>
            <person name="De Jode A."/>
            <person name="Faria R."/>
            <person name="Formenti G."/>
            <person name="Sims Y."/>
            <person name="Smith T.P."/>
            <person name="Tracey A."/>
            <person name="Wood J.M.D."/>
            <person name="Zagrodzka Z.B."/>
            <person name="Johannesson K."/>
            <person name="Butlin R.K."/>
            <person name="Leder E.H."/>
        </authorList>
    </citation>
    <scope>NUCLEOTIDE SEQUENCE [LARGE SCALE GENOMIC DNA]</scope>
    <source>
        <strain evidence="3">Snail1</strain>
        <tissue evidence="3">Muscle</tissue>
    </source>
</reference>
<feature type="compositionally biased region" description="Polar residues" evidence="1">
    <location>
        <begin position="96"/>
        <end position="122"/>
    </location>
</feature>
<evidence type="ECO:0000313" key="4">
    <source>
        <dbReference type="Proteomes" id="UP001374579"/>
    </source>
</evidence>
<dbReference type="InterPro" id="IPR013783">
    <property type="entry name" value="Ig-like_fold"/>
</dbReference>
<dbReference type="AlphaFoldDB" id="A0AAN9BFL6"/>
<name>A0AAN9BFL6_9CAEN</name>
<dbReference type="SUPFAM" id="SSF48726">
    <property type="entry name" value="Immunoglobulin"/>
    <property type="match status" value="2"/>
</dbReference>
<evidence type="ECO:0000259" key="2">
    <source>
        <dbReference type="SMART" id="SM00409"/>
    </source>
</evidence>
<accession>A0AAN9BFL6</accession>
<dbReference type="EMBL" id="JBAMIC010000007">
    <property type="protein sequence ID" value="KAK7105248.1"/>
    <property type="molecule type" value="Genomic_DNA"/>
</dbReference>
<evidence type="ECO:0000313" key="3">
    <source>
        <dbReference type="EMBL" id="KAK7105248.1"/>
    </source>
</evidence>
<evidence type="ECO:0000256" key="1">
    <source>
        <dbReference type="SAM" id="MobiDB-lite"/>
    </source>
</evidence>
<dbReference type="Gene3D" id="2.60.40.10">
    <property type="entry name" value="Immunoglobulins"/>
    <property type="match status" value="2"/>
</dbReference>
<dbReference type="SMART" id="SM00409">
    <property type="entry name" value="IG"/>
    <property type="match status" value="2"/>
</dbReference>
<dbReference type="InterPro" id="IPR003599">
    <property type="entry name" value="Ig_sub"/>
</dbReference>
<feature type="region of interest" description="Disordered" evidence="1">
    <location>
        <begin position="68"/>
        <end position="172"/>
    </location>
</feature>
<feature type="compositionally biased region" description="Polar residues" evidence="1">
    <location>
        <begin position="161"/>
        <end position="171"/>
    </location>
</feature>
<dbReference type="InterPro" id="IPR036179">
    <property type="entry name" value="Ig-like_dom_sf"/>
</dbReference>
<organism evidence="3 4">
    <name type="scientific">Littorina saxatilis</name>
    <dbReference type="NCBI Taxonomy" id="31220"/>
    <lineage>
        <taxon>Eukaryota</taxon>
        <taxon>Metazoa</taxon>
        <taxon>Spiralia</taxon>
        <taxon>Lophotrochozoa</taxon>
        <taxon>Mollusca</taxon>
        <taxon>Gastropoda</taxon>
        <taxon>Caenogastropoda</taxon>
        <taxon>Littorinimorpha</taxon>
        <taxon>Littorinoidea</taxon>
        <taxon>Littorinidae</taxon>
        <taxon>Littorina</taxon>
    </lineage>
</organism>
<protein>
    <recommendedName>
        <fullName evidence="2">Immunoglobulin domain-containing protein</fullName>
    </recommendedName>
</protein>
<proteinExistence type="predicted"/>
<sequence>MAVGEDIDLKRVKNHNKDQCRSTPEIILQKVETFSDQMKLVALEHDPNEYQNKNVDGHVQKQEIDKAEETEQDVNAGYVSPKEHRPCGVIKEPQEQGGSRQKRPTSQVIEGLTWRTNEQGDSCGQKHVVKSAGSSGFSGKSTKKAPSRRTQPPQNYDHGDFSQNSSYSTKRTQPRRQWRIACMGCLFLITCCPSANAQALDQKRSTTCTTSRAVFVGKNSEITCLFRNDVRADRLHFSLVRYDFDNVDTVGDLVLSCIWNEGTDTPACAKKEGYSFDPAEVGNNVTITIRNTKANHAGRYFCNEAADSTTKTKPCALAVKGSRIFCDTTPAMVVTGQSAFVRCVYNVDLQISRDIFYIYRFNNKTTEPVKVLFCKWDVHTRHPDCKVEPGYTVDSSNITNVVMLRINSATEMHSGRYSCRVIPFYKVINTTDCALEYKSDPGRVEAAHSHGPDFDNQSACLVTISLLAFFLLF</sequence>
<feature type="compositionally biased region" description="Low complexity" evidence="1">
    <location>
        <begin position="130"/>
        <end position="140"/>
    </location>
</feature>
<gene>
    <name evidence="3" type="ORF">V1264_016654</name>
</gene>